<sequence length="254" mass="27082">MALALPRRAEGLETMLRSQVEQRLAAQGLGGFEVRMDGQATTLAYRDDGFGQTAASGESARDRMLRAVAVARGVTGGLPESQIYGSLLMGPVTRVRMDEGSVDLMQARLDGAATQTAVTEQVLQAAEDCTDRVTAAVADRRLQFISGSAELTGDSQAILIDIYNTIQTCPQNLALSVEGYTDNVGQDNDNMKLSTARAEAAAFALIDLGLAQASVSSRGYGAQNPIADNTSEDGRARNRRVDFILRPRDEPEGP</sequence>
<dbReference type="PRINTS" id="PR01021">
    <property type="entry name" value="OMPADOMAIN"/>
</dbReference>
<gene>
    <name evidence="7" type="ORF">ABI_27730</name>
</gene>
<feature type="domain" description="OmpA-like" evidence="6">
    <location>
        <begin position="131"/>
        <end position="249"/>
    </location>
</feature>
<comment type="subcellular location">
    <subcellularLocation>
        <location evidence="1">Cell outer membrane</location>
    </subcellularLocation>
</comment>
<dbReference type="STRING" id="715226.ABI_27730"/>
<dbReference type="EMBL" id="GL883078">
    <property type="protein sequence ID" value="EGF91358.1"/>
    <property type="molecule type" value="Genomic_DNA"/>
</dbReference>
<evidence type="ECO:0000256" key="5">
    <source>
        <dbReference type="SAM" id="MobiDB-lite"/>
    </source>
</evidence>
<evidence type="ECO:0000313" key="7">
    <source>
        <dbReference type="EMBL" id="EGF91358.1"/>
    </source>
</evidence>
<dbReference type="GO" id="GO:0009279">
    <property type="term" value="C:cell outer membrane"/>
    <property type="evidence" value="ECO:0007669"/>
    <property type="project" value="UniProtKB-SubCell"/>
</dbReference>
<dbReference type="HOGENOM" id="CLU_1092588_0_0_5"/>
<dbReference type="InterPro" id="IPR006665">
    <property type="entry name" value="OmpA-like"/>
</dbReference>
<evidence type="ECO:0000256" key="1">
    <source>
        <dbReference type="ARBA" id="ARBA00004442"/>
    </source>
</evidence>
<dbReference type="CDD" id="cd07185">
    <property type="entry name" value="OmpA_C-like"/>
    <property type="match status" value="1"/>
</dbReference>
<accession>F4QMB7</accession>
<reference evidence="8" key="1">
    <citation type="submission" date="2011-03" db="EMBL/GenBank/DDBJ databases">
        <title>Draft genome sequence of Brevundimonas diminuta.</title>
        <authorList>
            <person name="Brown P.J.B."/>
            <person name="Buechlein A."/>
            <person name="Hemmerich C."/>
            <person name="Brun Y.V."/>
        </authorList>
    </citation>
    <scope>NUCLEOTIDE SEQUENCE [LARGE SCALE GENOMIC DNA]</scope>
    <source>
        <strain evidence="8">C19</strain>
    </source>
</reference>
<proteinExistence type="predicted"/>
<dbReference type="InterPro" id="IPR050330">
    <property type="entry name" value="Bact_OuterMem_StrucFunc"/>
</dbReference>
<dbReference type="InterPro" id="IPR006664">
    <property type="entry name" value="OMP_bac"/>
</dbReference>
<dbReference type="Proteomes" id="UP000006512">
    <property type="component" value="Unassembled WGS sequence"/>
</dbReference>
<protein>
    <submittedName>
        <fullName evidence="7">OmpA family protein</fullName>
    </submittedName>
</protein>
<feature type="region of interest" description="Disordered" evidence="5">
    <location>
        <begin position="222"/>
        <end position="254"/>
    </location>
</feature>
<evidence type="ECO:0000256" key="4">
    <source>
        <dbReference type="PROSITE-ProRule" id="PRU00473"/>
    </source>
</evidence>
<feature type="compositionally biased region" description="Basic and acidic residues" evidence="5">
    <location>
        <begin position="232"/>
        <end position="254"/>
    </location>
</feature>
<keyword evidence="3" id="KW-0998">Cell outer membrane</keyword>
<dbReference type="InterPro" id="IPR036737">
    <property type="entry name" value="OmpA-like_sf"/>
</dbReference>
<evidence type="ECO:0000256" key="3">
    <source>
        <dbReference type="ARBA" id="ARBA00023237"/>
    </source>
</evidence>
<dbReference type="PANTHER" id="PTHR30329:SF21">
    <property type="entry name" value="LIPOPROTEIN YIAD-RELATED"/>
    <property type="match status" value="1"/>
</dbReference>
<name>F4QMB7_9CAUL</name>
<evidence type="ECO:0000256" key="2">
    <source>
        <dbReference type="ARBA" id="ARBA00023136"/>
    </source>
</evidence>
<dbReference type="PROSITE" id="PS51123">
    <property type="entry name" value="OMPA_2"/>
    <property type="match status" value="1"/>
</dbReference>
<dbReference type="PANTHER" id="PTHR30329">
    <property type="entry name" value="STATOR ELEMENT OF FLAGELLAR MOTOR COMPLEX"/>
    <property type="match status" value="1"/>
</dbReference>
<evidence type="ECO:0000259" key="6">
    <source>
        <dbReference type="PROSITE" id="PS51123"/>
    </source>
</evidence>
<organism evidence="7 8">
    <name type="scientific">Asticcacaulis biprosthecium C19</name>
    <dbReference type="NCBI Taxonomy" id="715226"/>
    <lineage>
        <taxon>Bacteria</taxon>
        <taxon>Pseudomonadati</taxon>
        <taxon>Pseudomonadota</taxon>
        <taxon>Alphaproteobacteria</taxon>
        <taxon>Caulobacterales</taxon>
        <taxon>Caulobacteraceae</taxon>
        <taxon>Asticcacaulis</taxon>
    </lineage>
</organism>
<keyword evidence="2 4" id="KW-0472">Membrane</keyword>
<keyword evidence="8" id="KW-1185">Reference proteome</keyword>
<dbReference type="AlphaFoldDB" id="F4QMB7"/>
<evidence type="ECO:0000313" key="8">
    <source>
        <dbReference type="Proteomes" id="UP000006512"/>
    </source>
</evidence>
<dbReference type="eggNOG" id="COG2885">
    <property type="taxonomic scope" value="Bacteria"/>
</dbReference>
<dbReference type="SUPFAM" id="SSF103088">
    <property type="entry name" value="OmpA-like"/>
    <property type="match status" value="1"/>
</dbReference>
<dbReference type="Pfam" id="PF00691">
    <property type="entry name" value="OmpA"/>
    <property type="match status" value="1"/>
</dbReference>
<dbReference type="Gene3D" id="3.30.1330.60">
    <property type="entry name" value="OmpA-like domain"/>
    <property type="match status" value="1"/>
</dbReference>